<organism evidence="2 3">
    <name type="scientific">Clostridium aromativorans</name>
    <dbReference type="NCBI Taxonomy" id="2836848"/>
    <lineage>
        <taxon>Bacteria</taxon>
        <taxon>Bacillati</taxon>
        <taxon>Bacillota</taxon>
        <taxon>Clostridia</taxon>
        <taxon>Eubacteriales</taxon>
        <taxon>Clostridiaceae</taxon>
        <taxon>Clostridium</taxon>
    </lineage>
</organism>
<protein>
    <submittedName>
        <fullName evidence="2">DUF3021 domain-containing protein</fullName>
    </submittedName>
</protein>
<keyword evidence="1" id="KW-0812">Transmembrane</keyword>
<proteinExistence type="predicted"/>
<feature type="transmembrane region" description="Helical" evidence="1">
    <location>
        <begin position="46"/>
        <end position="70"/>
    </location>
</feature>
<reference evidence="2" key="1">
    <citation type="submission" date="2021-11" db="EMBL/GenBank/DDBJ databases">
        <authorList>
            <person name="Qingchun L."/>
            <person name="Dong Z."/>
            <person name="Zongwei Q."/>
            <person name="Jia Z."/>
            <person name="Duotao L."/>
        </authorList>
    </citation>
    <scope>NUCLEOTIDE SEQUENCE</scope>
    <source>
        <strain evidence="2">WLY-B-L2</strain>
    </source>
</reference>
<dbReference type="Pfam" id="PF11457">
    <property type="entry name" value="DUF3021"/>
    <property type="match status" value="1"/>
</dbReference>
<accession>A0ABS8N1B7</accession>
<evidence type="ECO:0000313" key="2">
    <source>
        <dbReference type="EMBL" id="MCC9293476.1"/>
    </source>
</evidence>
<feature type="transmembrane region" description="Helical" evidence="1">
    <location>
        <begin position="7"/>
        <end position="26"/>
    </location>
</feature>
<feature type="transmembrane region" description="Helical" evidence="1">
    <location>
        <begin position="106"/>
        <end position="126"/>
    </location>
</feature>
<dbReference type="RefSeq" id="WP_229980480.1">
    <property type="nucleotide sequence ID" value="NZ_JAJJPB010000001.1"/>
</dbReference>
<sequence>MYRGLLGFPLGVFIGYTITIIISLISTQGYYLPVSPDLTSQCGSQISAVVLQFLLSGVLGAVVGASSFIWENDNWSIIKQSIVHFIIISFAMLPIAYFSHWMEHTFAGIVSYYGIFIAIYIIIWFIQYSMWKYRIRQINNKIKNDRVK</sequence>
<evidence type="ECO:0000313" key="3">
    <source>
        <dbReference type="Proteomes" id="UP001165422"/>
    </source>
</evidence>
<keyword evidence="3" id="KW-1185">Reference proteome</keyword>
<dbReference type="EMBL" id="JAJJPB010000001">
    <property type="protein sequence ID" value="MCC9293476.1"/>
    <property type="molecule type" value="Genomic_DNA"/>
</dbReference>
<dbReference type="InterPro" id="IPR021560">
    <property type="entry name" value="DUF3021"/>
</dbReference>
<dbReference type="Proteomes" id="UP001165422">
    <property type="component" value="Unassembled WGS sequence"/>
</dbReference>
<keyword evidence="1" id="KW-0472">Membrane</keyword>
<evidence type="ECO:0000256" key="1">
    <source>
        <dbReference type="SAM" id="Phobius"/>
    </source>
</evidence>
<name>A0ABS8N1B7_9CLOT</name>
<feature type="transmembrane region" description="Helical" evidence="1">
    <location>
        <begin position="82"/>
        <end position="100"/>
    </location>
</feature>
<keyword evidence="1" id="KW-1133">Transmembrane helix</keyword>
<gene>
    <name evidence="2" type="ORF">LN736_01115</name>
</gene>
<comment type="caution">
    <text evidence="2">The sequence shown here is derived from an EMBL/GenBank/DDBJ whole genome shotgun (WGS) entry which is preliminary data.</text>
</comment>